<dbReference type="Pfam" id="PF00903">
    <property type="entry name" value="Glyoxalase"/>
    <property type="match status" value="1"/>
</dbReference>
<evidence type="ECO:0000313" key="2">
    <source>
        <dbReference type="EMBL" id="SMD03925.1"/>
    </source>
</evidence>
<keyword evidence="2" id="KW-0223">Dioxygenase</keyword>
<feature type="domain" description="VOC" evidence="1">
    <location>
        <begin position="4"/>
        <end position="130"/>
    </location>
</feature>
<dbReference type="Proteomes" id="UP000192656">
    <property type="component" value="Unassembled WGS sequence"/>
</dbReference>
<evidence type="ECO:0000313" key="3">
    <source>
        <dbReference type="Proteomes" id="UP000192656"/>
    </source>
</evidence>
<dbReference type="SUPFAM" id="SSF54593">
    <property type="entry name" value="Glyoxalase/Bleomycin resistance protein/Dihydroxybiphenyl dioxygenase"/>
    <property type="match status" value="1"/>
</dbReference>
<dbReference type="PROSITE" id="PS51819">
    <property type="entry name" value="VOC"/>
    <property type="match status" value="1"/>
</dbReference>
<keyword evidence="2" id="KW-0560">Oxidoreductase</keyword>
<dbReference type="InterPro" id="IPR004360">
    <property type="entry name" value="Glyas_Fos-R_dOase_dom"/>
</dbReference>
<protein>
    <submittedName>
        <fullName evidence="2">Catechol 2,3-dioxygenase</fullName>
    </submittedName>
</protein>
<dbReference type="EMBL" id="FWXR01000020">
    <property type="protein sequence ID" value="SMD03925.1"/>
    <property type="molecule type" value="Genomic_DNA"/>
</dbReference>
<dbReference type="OrthoDB" id="9812656at2"/>
<accession>A0A1W2E2H6</accession>
<dbReference type="STRING" id="937218.SAMN06297251_12047"/>
<reference evidence="2 3" key="1">
    <citation type="submission" date="2017-04" db="EMBL/GenBank/DDBJ databases">
        <authorList>
            <person name="Afonso C.L."/>
            <person name="Miller P.J."/>
            <person name="Scott M.A."/>
            <person name="Spackman E."/>
            <person name="Goraichik I."/>
            <person name="Dimitrov K.M."/>
            <person name="Suarez D.L."/>
            <person name="Swayne D.E."/>
        </authorList>
    </citation>
    <scope>NUCLEOTIDE SEQUENCE [LARGE SCALE GENOMIC DNA]</scope>
    <source>
        <strain evidence="2 3">CGMCC 1.10972</strain>
    </source>
</reference>
<dbReference type="InterPro" id="IPR029068">
    <property type="entry name" value="Glyas_Bleomycin-R_OHBP_Dase"/>
</dbReference>
<dbReference type="AlphaFoldDB" id="A0A1W2E2H6"/>
<dbReference type="Gene3D" id="3.10.180.10">
    <property type="entry name" value="2,3-Dihydroxybiphenyl 1,2-Dioxygenase, domain 1"/>
    <property type="match status" value="1"/>
</dbReference>
<organism evidence="2 3">
    <name type="scientific">Fulvimarina manganoxydans</name>
    <dbReference type="NCBI Taxonomy" id="937218"/>
    <lineage>
        <taxon>Bacteria</taxon>
        <taxon>Pseudomonadati</taxon>
        <taxon>Pseudomonadota</taxon>
        <taxon>Alphaproteobacteria</taxon>
        <taxon>Hyphomicrobiales</taxon>
        <taxon>Aurantimonadaceae</taxon>
        <taxon>Fulvimarina</taxon>
    </lineage>
</organism>
<sequence>MIGGLLETCLYTTDLGRARGFYRRLLDIDPVVDEERICVFRLPDASALILFRQGGTLEPVKLPGGVIPPHDGRGPIHFALAIADDAVDWWRQRLRDLEIGVESEVAWSPERGESLYFIDPDGHVGELATRRIWRNLQG</sequence>
<name>A0A1W2E2H6_9HYPH</name>
<keyword evidence="3" id="KW-1185">Reference proteome</keyword>
<proteinExistence type="predicted"/>
<dbReference type="RefSeq" id="WP_084411902.1">
    <property type="nucleotide sequence ID" value="NZ_FWXR01000020.1"/>
</dbReference>
<evidence type="ECO:0000259" key="1">
    <source>
        <dbReference type="PROSITE" id="PS51819"/>
    </source>
</evidence>
<dbReference type="InterPro" id="IPR037523">
    <property type="entry name" value="VOC_core"/>
</dbReference>
<dbReference type="GO" id="GO:0051213">
    <property type="term" value="F:dioxygenase activity"/>
    <property type="evidence" value="ECO:0007669"/>
    <property type="project" value="UniProtKB-KW"/>
</dbReference>
<gene>
    <name evidence="2" type="ORF">SAMN06297251_12047</name>
</gene>